<evidence type="ECO:0000313" key="2">
    <source>
        <dbReference type="EMBL" id="PKR78217.1"/>
    </source>
</evidence>
<dbReference type="RefSeq" id="WP_101329889.1">
    <property type="nucleotide sequence ID" value="NZ_PJNH01000001.1"/>
</dbReference>
<protein>
    <recommendedName>
        <fullName evidence="4">DUF4760 domain-containing protein</fullName>
    </recommendedName>
</protein>
<organism evidence="2 3">
    <name type="scientific">Halalkalibacillus sediminis</name>
    <dbReference type="NCBI Taxonomy" id="2018042"/>
    <lineage>
        <taxon>Bacteria</taxon>
        <taxon>Bacillati</taxon>
        <taxon>Bacillota</taxon>
        <taxon>Bacilli</taxon>
        <taxon>Bacillales</taxon>
        <taxon>Bacillaceae</taxon>
        <taxon>Halalkalibacillus</taxon>
    </lineage>
</organism>
<proteinExistence type="predicted"/>
<sequence>MSTTAMVTLFISIFSLTISGIVAFITYRYNTVEIRNNARLEHNKLLLEIDRMYIDDPDLWSIYDNHPISKHIERTPLKKGKREAFIYYYLNFFDIIYDFYHKQIYKNKNDRNDWDSWDSYIRHFFQGCTMAREMFKDSSEWYDKDFAKYILKIIREIEWKDYDRFVEDKDEV</sequence>
<accession>A0A2I0QV44</accession>
<dbReference type="OrthoDB" id="2969415at2"/>
<keyword evidence="3" id="KW-1185">Reference proteome</keyword>
<evidence type="ECO:0008006" key="4">
    <source>
        <dbReference type="Google" id="ProtNLM"/>
    </source>
</evidence>
<feature type="transmembrane region" description="Helical" evidence="1">
    <location>
        <begin position="6"/>
        <end position="27"/>
    </location>
</feature>
<reference evidence="2 3" key="1">
    <citation type="submission" date="2017-06" db="EMBL/GenBank/DDBJ databases">
        <title>the draft geome sequence of Illustriluteabacillus marina B3227.</title>
        <authorList>
            <person name="He R.-H."/>
            <person name="Du Z.-J."/>
        </authorList>
    </citation>
    <scope>NUCLEOTIDE SEQUENCE [LARGE SCALE GENOMIC DNA]</scope>
    <source>
        <strain evidence="2 3">B3227</strain>
    </source>
</reference>
<gene>
    <name evidence="2" type="ORF">CEY16_00210</name>
</gene>
<dbReference type="AlphaFoldDB" id="A0A2I0QV44"/>
<keyword evidence="1" id="KW-0472">Membrane</keyword>
<name>A0A2I0QV44_9BACI</name>
<evidence type="ECO:0000256" key="1">
    <source>
        <dbReference type="SAM" id="Phobius"/>
    </source>
</evidence>
<keyword evidence="1" id="KW-1133">Transmembrane helix</keyword>
<keyword evidence="1" id="KW-0812">Transmembrane</keyword>
<evidence type="ECO:0000313" key="3">
    <source>
        <dbReference type="Proteomes" id="UP000243524"/>
    </source>
</evidence>
<comment type="caution">
    <text evidence="2">The sequence shown here is derived from an EMBL/GenBank/DDBJ whole genome shotgun (WGS) entry which is preliminary data.</text>
</comment>
<dbReference type="EMBL" id="PJNH01000001">
    <property type="protein sequence ID" value="PKR78217.1"/>
    <property type="molecule type" value="Genomic_DNA"/>
</dbReference>
<dbReference type="Proteomes" id="UP000243524">
    <property type="component" value="Unassembled WGS sequence"/>
</dbReference>